<proteinExistence type="predicted"/>
<dbReference type="RefSeq" id="WP_008824774.1">
    <property type="nucleotide sequence ID" value="NZ_AFNU02000017.1"/>
</dbReference>
<evidence type="ECO:0000313" key="1">
    <source>
        <dbReference type="EMBL" id="ERJ11079.1"/>
    </source>
</evidence>
<gene>
    <name evidence="1" type="ORF">HLPCO_002900</name>
</gene>
<dbReference type="STRING" id="1033810.HLPCO_002900"/>
<reference evidence="1 2" key="1">
    <citation type="journal article" date="2011" name="J. Bacteriol.">
        <title>Genome sequence of Haloplasma contractile, an unusual contractile bacterium from a deep-sea anoxic brine lake.</title>
        <authorList>
            <person name="Antunes A."/>
            <person name="Alam I."/>
            <person name="El Dorry H."/>
            <person name="Siam R."/>
            <person name="Robertson A."/>
            <person name="Bajic V.B."/>
            <person name="Stingl U."/>
        </authorList>
    </citation>
    <scope>NUCLEOTIDE SEQUENCE [LARGE SCALE GENOMIC DNA]</scope>
    <source>
        <strain evidence="1 2">SSD-17B</strain>
    </source>
</reference>
<reference evidence="1 2" key="2">
    <citation type="journal article" date="2013" name="PLoS ONE">
        <title>INDIGO - INtegrated Data Warehouse of MIcrobial GenOmes with Examples from the Red Sea Extremophiles.</title>
        <authorList>
            <person name="Alam I."/>
            <person name="Antunes A."/>
            <person name="Kamau A.A."/>
            <person name="Ba Alawi W."/>
            <person name="Kalkatawi M."/>
            <person name="Stingl U."/>
            <person name="Bajic V.B."/>
        </authorList>
    </citation>
    <scope>NUCLEOTIDE SEQUENCE [LARGE SCALE GENOMIC DNA]</scope>
    <source>
        <strain evidence="1 2">SSD-17B</strain>
    </source>
</reference>
<dbReference type="Proteomes" id="UP000005707">
    <property type="component" value="Unassembled WGS sequence"/>
</dbReference>
<dbReference type="SUPFAM" id="SSF103642">
    <property type="entry name" value="Sec-C motif"/>
    <property type="match status" value="1"/>
</dbReference>
<dbReference type="PANTHER" id="PTHR33747">
    <property type="entry name" value="UPF0225 PROTEIN SCO1677"/>
    <property type="match status" value="1"/>
</dbReference>
<organism evidence="1 2">
    <name type="scientific">Haloplasma contractile SSD-17B</name>
    <dbReference type="NCBI Taxonomy" id="1033810"/>
    <lineage>
        <taxon>Bacteria</taxon>
        <taxon>Bacillati</taxon>
        <taxon>Mycoplasmatota</taxon>
        <taxon>Mollicutes</taxon>
        <taxon>Haloplasmatales</taxon>
        <taxon>Haloplasmataceae</taxon>
        <taxon>Haloplasma</taxon>
    </lineage>
</organism>
<dbReference type="AlphaFoldDB" id="U2FIL8"/>
<evidence type="ECO:0000313" key="2">
    <source>
        <dbReference type="Proteomes" id="UP000005707"/>
    </source>
</evidence>
<dbReference type="Gene3D" id="3.10.450.50">
    <property type="match status" value="1"/>
</dbReference>
<protein>
    <submittedName>
        <fullName evidence="1">Protein translocase subunit SecA</fullName>
    </submittedName>
</protein>
<dbReference type="EMBL" id="AFNU02000017">
    <property type="protein sequence ID" value="ERJ11079.1"/>
    <property type="molecule type" value="Genomic_DNA"/>
</dbReference>
<comment type="caution">
    <text evidence="1">The sequence shown here is derived from an EMBL/GenBank/DDBJ whole genome shotgun (WGS) entry which is preliminary data.</text>
</comment>
<accession>U2FIL8</accession>
<dbReference type="InterPro" id="IPR004027">
    <property type="entry name" value="SEC_C_motif"/>
</dbReference>
<keyword evidence="2" id="KW-1185">Reference proteome</keyword>
<dbReference type="eggNOG" id="COG3012">
    <property type="taxonomic scope" value="Bacteria"/>
</dbReference>
<sequence length="229" mass="26915">MTQPADVTNYIIAFVHLYGILHKQEAIEFYNMLNDEPLEGLIEIDEERLNEKFVVEYGDYFVEESIAEFEGDFEEIMEQKVGKPYYIPPKEELFNYIDSFYYEKPKQYDDLLNYVATAFYDGDKDQADFITEDIMGFCRYDFKMNSILDVFERQGIKFEDAEQVKEVTHLITELRNHTRIWEHNGHTAVEIAESEALQKKSDPIRKSKKIGRNEPCPCGSGNKYNKCCL</sequence>
<dbReference type="PANTHER" id="PTHR33747:SF1">
    <property type="entry name" value="ADENYLATE CYCLASE-ASSOCIATED CAP C-TERMINAL DOMAIN-CONTAINING PROTEIN"/>
    <property type="match status" value="1"/>
</dbReference>
<name>U2FIL8_9MOLU</name>
<dbReference type="Pfam" id="PF02810">
    <property type="entry name" value="SEC-C"/>
    <property type="match status" value="1"/>
</dbReference>
<dbReference type="InParanoid" id="U2FIL8"/>